<dbReference type="PANTHER" id="PTHR15228:SF25">
    <property type="entry name" value="F-BAR DOMAIN-CONTAINING PROTEIN"/>
    <property type="match status" value="1"/>
</dbReference>
<dbReference type="InterPro" id="IPR008936">
    <property type="entry name" value="Rho_GTPase_activation_prot"/>
</dbReference>
<feature type="compositionally biased region" description="Polar residues" evidence="2">
    <location>
        <begin position="276"/>
        <end position="289"/>
    </location>
</feature>
<dbReference type="SMART" id="SM00324">
    <property type="entry name" value="RhoGAP"/>
    <property type="match status" value="1"/>
</dbReference>
<proteinExistence type="predicted"/>
<dbReference type="Gene3D" id="1.10.555.10">
    <property type="entry name" value="Rho GTPase activation protein"/>
    <property type="match status" value="1"/>
</dbReference>
<evidence type="ECO:0000313" key="4">
    <source>
        <dbReference type="EMBL" id="ODV86593.1"/>
    </source>
</evidence>
<dbReference type="GO" id="GO:0005938">
    <property type="term" value="C:cell cortex"/>
    <property type="evidence" value="ECO:0007669"/>
    <property type="project" value="TreeGrafter"/>
</dbReference>
<feature type="domain" description="Rho-GAP" evidence="3">
    <location>
        <begin position="134"/>
        <end position="395"/>
    </location>
</feature>
<name>A0A1E4T497_9ASCO</name>
<protein>
    <recommendedName>
        <fullName evidence="3">Rho-GAP domain-containing protein</fullName>
    </recommendedName>
</protein>
<dbReference type="PROSITE" id="PS50238">
    <property type="entry name" value="RHOGAP"/>
    <property type="match status" value="1"/>
</dbReference>
<feature type="non-terminal residue" evidence="4">
    <location>
        <position position="395"/>
    </location>
</feature>
<dbReference type="InterPro" id="IPR051025">
    <property type="entry name" value="RhoGAP"/>
</dbReference>
<dbReference type="GO" id="GO:0060237">
    <property type="term" value="P:regulation of fungal-type cell wall organization"/>
    <property type="evidence" value="ECO:0007669"/>
    <property type="project" value="TreeGrafter"/>
</dbReference>
<dbReference type="OrthoDB" id="3196451at2759"/>
<feature type="region of interest" description="Disordered" evidence="2">
    <location>
        <begin position="276"/>
        <end position="304"/>
    </location>
</feature>
<evidence type="ECO:0000259" key="3">
    <source>
        <dbReference type="PROSITE" id="PS50238"/>
    </source>
</evidence>
<keyword evidence="5" id="KW-1185">Reference proteome</keyword>
<organism evidence="4 5">
    <name type="scientific">[Candida] arabinofermentans NRRL YB-2248</name>
    <dbReference type="NCBI Taxonomy" id="983967"/>
    <lineage>
        <taxon>Eukaryota</taxon>
        <taxon>Fungi</taxon>
        <taxon>Dikarya</taxon>
        <taxon>Ascomycota</taxon>
        <taxon>Saccharomycotina</taxon>
        <taxon>Pichiomycetes</taxon>
        <taxon>Pichiales</taxon>
        <taxon>Pichiaceae</taxon>
        <taxon>Ogataea</taxon>
        <taxon>Ogataea/Candida clade</taxon>
    </lineage>
</organism>
<dbReference type="AlphaFoldDB" id="A0A1E4T497"/>
<gene>
    <name evidence="4" type="ORF">CANARDRAFT_180925</name>
</gene>
<accession>A0A1E4T497</accession>
<dbReference type="GO" id="GO:0007165">
    <property type="term" value="P:signal transduction"/>
    <property type="evidence" value="ECO:0007669"/>
    <property type="project" value="InterPro"/>
</dbReference>
<dbReference type="SUPFAM" id="SSF48350">
    <property type="entry name" value="GTPase activation domain, GAP"/>
    <property type="match status" value="1"/>
</dbReference>
<evidence type="ECO:0000256" key="2">
    <source>
        <dbReference type="SAM" id="MobiDB-lite"/>
    </source>
</evidence>
<reference evidence="5" key="1">
    <citation type="submission" date="2016-04" db="EMBL/GenBank/DDBJ databases">
        <title>Comparative genomics of biotechnologically important yeasts.</title>
        <authorList>
            <consortium name="DOE Joint Genome Institute"/>
            <person name="Riley R."/>
            <person name="Haridas S."/>
            <person name="Wolfe K.H."/>
            <person name="Lopes M.R."/>
            <person name="Hittinger C.T."/>
            <person name="Goker M."/>
            <person name="Salamov A."/>
            <person name="Wisecaver J."/>
            <person name="Long T.M."/>
            <person name="Aerts A.L."/>
            <person name="Barry K."/>
            <person name="Choi C."/>
            <person name="Clum A."/>
            <person name="Coughlan A.Y."/>
            <person name="Deshpande S."/>
            <person name="Douglass A.P."/>
            <person name="Hanson S.J."/>
            <person name="Klenk H.-P."/>
            <person name="Labutti K."/>
            <person name="Lapidus A."/>
            <person name="Lindquist E."/>
            <person name="Lipzen A."/>
            <person name="Meier-Kolthoff J.P."/>
            <person name="Ohm R.A."/>
            <person name="Otillar R.P."/>
            <person name="Pangilinan J."/>
            <person name="Peng Y."/>
            <person name="Rokas A."/>
            <person name="Rosa C.A."/>
            <person name="Scheuner C."/>
            <person name="Sibirny A.A."/>
            <person name="Slot J.C."/>
            <person name="Stielow J.B."/>
            <person name="Sun H."/>
            <person name="Kurtzman C.P."/>
            <person name="Blackwell M."/>
            <person name="Grigoriev I.V."/>
            <person name="Jeffries T.W."/>
        </authorList>
    </citation>
    <scope>NUCLEOTIDE SEQUENCE [LARGE SCALE GENOMIC DNA]</scope>
    <source>
        <strain evidence="5">NRRL YB-2248</strain>
    </source>
</reference>
<dbReference type="GO" id="GO:0005096">
    <property type="term" value="F:GTPase activator activity"/>
    <property type="evidence" value="ECO:0007669"/>
    <property type="project" value="UniProtKB-KW"/>
</dbReference>
<dbReference type="PANTHER" id="PTHR15228">
    <property type="entry name" value="SPERMATHECAL PHYSIOLOGY VARIANT"/>
    <property type="match status" value="1"/>
</dbReference>
<evidence type="ECO:0000313" key="5">
    <source>
        <dbReference type="Proteomes" id="UP000094801"/>
    </source>
</evidence>
<dbReference type="STRING" id="983967.A0A1E4T497"/>
<sequence>MSEASSPGKVSLTSWWKQFKKNEQLTSPPPISLRNNTPSSSASSQSGQGVTSPLLGPTSVSPTRPFLGYKSRSTHSVRPLSTYAENNNSQEKIRQQRDSFLHQRQIDYVGDSTVFGCPLEESVKIAEAKIYISSDKDGLVRYGRIPRVVALCGSYLKKNGLDVEGIFRVAGSTKRIKQLQLIFSSAPDYGSKIDWDGFTVHDAASLLRRFLGSLPEPLIPLSLYESFREPLRSRPTIVKYLKDKEKKMVESESTTNTSQATQTEQAYSNTANLGLSSTETKANTPNQPKATAEETKSKKRAKKEILRKERKEALKEYAELFDRLPELQRQLLFYILDLLAIFNSHFEKNLMPAKNLAAIFQPSILFHSDHDMSPEEYALSSLVIEFMIEYSYKIL</sequence>
<keyword evidence="1" id="KW-0343">GTPase activation</keyword>
<evidence type="ECO:0000256" key="1">
    <source>
        <dbReference type="ARBA" id="ARBA00022468"/>
    </source>
</evidence>
<dbReference type="EMBL" id="KV453849">
    <property type="protein sequence ID" value="ODV86593.1"/>
    <property type="molecule type" value="Genomic_DNA"/>
</dbReference>
<dbReference type="Pfam" id="PF00620">
    <property type="entry name" value="RhoGAP"/>
    <property type="match status" value="2"/>
</dbReference>
<feature type="compositionally biased region" description="Low complexity" evidence="2">
    <location>
        <begin position="39"/>
        <end position="49"/>
    </location>
</feature>
<dbReference type="InterPro" id="IPR000198">
    <property type="entry name" value="RhoGAP_dom"/>
</dbReference>
<dbReference type="Proteomes" id="UP000094801">
    <property type="component" value="Unassembled WGS sequence"/>
</dbReference>
<feature type="region of interest" description="Disordered" evidence="2">
    <location>
        <begin position="21"/>
        <end position="95"/>
    </location>
</feature>